<feature type="transmembrane region" description="Helical" evidence="7">
    <location>
        <begin position="21"/>
        <end position="43"/>
    </location>
</feature>
<evidence type="ECO:0000256" key="5">
    <source>
        <dbReference type="ARBA" id="ARBA00023136"/>
    </source>
</evidence>
<feature type="compositionally biased region" description="Polar residues" evidence="6">
    <location>
        <begin position="483"/>
        <end position="498"/>
    </location>
</feature>
<feature type="transmembrane region" description="Helical" evidence="7">
    <location>
        <begin position="278"/>
        <end position="297"/>
    </location>
</feature>
<feature type="transmembrane region" description="Helical" evidence="7">
    <location>
        <begin position="378"/>
        <end position="398"/>
    </location>
</feature>
<dbReference type="Proteomes" id="UP001255856">
    <property type="component" value="Unassembled WGS sequence"/>
</dbReference>
<comment type="subcellular location">
    <subcellularLocation>
        <location evidence="1">Membrane</location>
        <topology evidence="1">Multi-pass membrane protein</topology>
    </subcellularLocation>
</comment>
<evidence type="ECO:0000259" key="8">
    <source>
        <dbReference type="PROSITE" id="PS50850"/>
    </source>
</evidence>
<reference evidence="9" key="1">
    <citation type="submission" date="2021-01" db="EMBL/GenBank/DDBJ databases">
        <authorList>
            <person name="Eckstrom K.M.E."/>
        </authorList>
    </citation>
    <scope>NUCLEOTIDE SEQUENCE</scope>
    <source>
        <strain evidence="9">UVCC 0001</strain>
    </source>
</reference>
<accession>A0AAD9IEV8</accession>
<feature type="transmembrane region" description="Helical" evidence="7">
    <location>
        <begin position="405"/>
        <end position="429"/>
    </location>
</feature>
<evidence type="ECO:0000256" key="1">
    <source>
        <dbReference type="ARBA" id="ARBA00004141"/>
    </source>
</evidence>
<feature type="transmembrane region" description="Helical" evidence="7">
    <location>
        <begin position="144"/>
        <end position="164"/>
    </location>
</feature>
<feature type="transmembrane region" description="Helical" evidence="7">
    <location>
        <begin position="55"/>
        <end position="75"/>
    </location>
</feature>
<dbReference type="InterPro" id="IPR020846">
    <property type="entry name" value="MFS_dom"/>
</dbReference>
<feature type="transmembrane region" description="Helical" evidence="7">
    <location>
        <begin position="351"/>
        <end position="372"/>
    </location>
</feature>
<dbReference type="InterPro" id="IPR036259">
    <property type="entry name" value="MFS_trans_sf"/>
</dbReference>
<sequence>MALDVTASIDAIGFGKFQWLLLVYTGLAWVADACETMLLSFLGPAIECDWGASPARASALTSVVFAGMMAGVYSLGAISDHWGRRRGFLVSALLLGGAGLGSAFSRTYLELFALRATVGFALGGAPIGVTLFAEFVPGAGRGMWLLVMQSFWTVGTVLMSTIAWGTVASPGLGWRWMLALGSAPLFVLLAAFPWVPESPHWLAAHGREAEAREVLRLVARVNGARPAPVEAGDESPAGCSDGEGGAAAPLPPARAPLARRVRLALAALYGPDMRRTTLLLDGIWFINAITYYGLVLLCTELQTVRKKERCTAAGQPNLGSRDFRAILLTTFSEAPGMLMAAALVDGRGRKWSLRAGMALTGGAILLLLLAGPGSSLELGLLFVSRAGIMGAYSILYIYTPEIRAFGLAMCSAMSRLGGFLAPYATVALVESGRQAWTLSLLGGLCLGACVAAFFLRTETRGRDLQETRVDSEAEDAPLHPASPTVSLISLPSGTPSLA</sequence>
<evidence type="ECO:0000256" key="4">
    <source>
        <dbReference type="ARBA" id="ARBA00022989"/>
    </source>
</evidence>
<dbReference type="GO" id="GO:0022857">
    <property type="term" value="F:transmembrane transporter activity"/>
    <property type="evidence" value="ECO:0007669"/>
    <property type="project" value="InterPro"/>
</dbReference>
<keyword evidence="10" id="KW-1185">Reference proteome</keyword>
<evidence type="ECO:0000313" key="9">
    <source>
        <dbReference type="EMBL" id="KAK2075775.1"/>
    </source>
</evidence>
<evidence type="ECO:0000313" key="10">
    <source>
        <dbReference type="Proteomes" id="UP001255856"/>
    </source>
</evidence>
<dbReference type="InterPro" id="IPR005829">
    <property type="entry name" value="Sugar_transporter_CS"/>
</dbReference>
<dbReference type="PANTHER" id="PTHR23511:SF5">
    <property type="entry name" value="MAJOR FACILITATOR-TYPE TRANSPORTER HXNZ-RELATED"/>
    <property type="match status" value="1"/>
</dbReference>
<feature type="transmembrane region" description="Helical" evidence="7">
    <location>
        <begin position="176"/>
        <end position="195"/>
    </location>
</feature>
<dbReference type="PROSITE" id="PS50850">
    <property type="entry name" value="MFS"/>
    <property type="match status" value="1"/>
</dbReference>
<feature type="transmembrane region" description="Helical" evidence="7">
    <location>
        <begin position="87"/>
        <end position="105"/>
    </location>
</feature>
<feature type="domain" description="Major facilitator superfamily (MFS) profile" evidence="8">
    <location>
        <begin position="21"/>
        <end position="460"/>
    </location>
</feature>
<evidence type="ECO:0000256" key="2">
    <source>
        <dbReference type="ARBA" id="ARBA00022448"/>
    </source>
</evidence>
<feature type="transmembrane region" description="Helical" evidence="7">
    <location>
        <begin position="111"/>
        <end position="132"/>
    </location>
</feature>
<dbReference type="PROSITE" id="PS00216">
    <property type="entry name" value="SUGAR_TRANSPORT_1"/>
    <property type="match status" value="1"/>
</dbReference>
<evidence type="ECO:0000256" key="6">
    <source>
        <dbReference type="SAM" id="MobiDB-lite"/>
    </source>
</evidence>
<dbReference type="GO" id="GO:0016020">
    <property type="term" value="C:membrane"/>
    <property type="evidence" value="ECO:0007669"/>
    <property type="project" value="UniProtKB-SubCell"/>
</dbReference>
<evidence type="ECO:0000256" key="7">
    <source>
        <dbReference type="SAM" id="Phobius"/>
    </source>
</evidence>
<name>A0AAD9IEV8_PROWI</name>
<feature type="region of interest" description="Disordered" evidence="6">
    <location>
        <begin position="465"/>
        <end position="498"/>
    </location>
</feature>
<dbReference type="InterPro" id="IPR005828">
    <property type="entry name" value="MFS_sugar_transport-like"/>
</dbReference>
<keyword evidence="3 7" id="KW-0812">Transmembrane</keyword>
<dbReference type="AlphaFoldDB" id="A0AAD9IEV8"/>
<gene>
    <name evidence="9" type="ORF">QBZ16_001516</name>
</gene>
<evidence type="ECO:0000256" key="3">
    <source>
        <dbReference type="ARBA" id="ARBA00022692"/>
    </source>
</evidence>
<dbReference type="Gene3D" id="1.20.1250.20">
    <property type="entry name" value="MFS general substrate transporter like domains"/>
    <property type="match status" value="1"/>
</dbReference>
<keyword evidence="2" id="KW-0813">Transport</keyword>
<comment type="caution">
    <text evidence="9">The sequence shown here is derived from an EMBL/GenBank/DDBJ whole genome shotgun (WGS) entry which is preliminary data.</text>
</comment>
<dbReference type="PANTHER" id="PTHR23511">
    <property type="entry name" value="SYNAPTIC VESICLE GLYCOPROTEIN 2"/>
    <property type="match status" value="1"/>
</dbReference>
<protein>
    <recommendedName>
        <fullName evidence="8">Major facilitator superfamily (MFS) profile domain-containing protein</fullName>
    </recommendedName>
</protein>
<feature type="region of interest" description="Disordered" evidence="6">
    <location>
        <begin position="226"/>
        <end position="246"/>
    </location>
</feature>
<proteinExistence type="predicted"/>
<organism evidence="9 10">
    <name type="scientific">Prototheca wickerhamii</name>
    <dbReference type="NCBI Taxonomy" id="3111"/>
    <lineage>
        <taxon>Eukaryota</taxon>
        <taxon>Viridiplantae</taxon>
        <taxon>Chlorophyta</taxon>
        <taxon>core chlorophytes</taxon>
        <taxon>Trebouxiophyceae</taxon>
        <taxon>Chlorellales</taxon>
        <taxon>Chlorellaceae</taxon>
        <taxon>Prototheca</taxon>
    </lineage>
</organism>
<dbReference type="EMBL" id="JASFZW010000013">
    <property type="protein sequence ID" value="KAK2075775.1"/>
    <property type="molecule type" value="Genomic_DNA"/>
</dbReference>
<feature type="transmembrane region" description="Helical" evidence="7">
    <location>
        <begin position="435"/>
        <end position="455"/>
    </location>
</feature>
<keyword evidence="5 7" id="KW-0472">Membrane</keyword>
<dbReference type="SUPFAM" id="SSF103473">
    <property type="entry name" value="MFS general substrate transporter"/>
    <property type="match status" value="1"/>
</dbReference>
<keyword evidence="4 7" id="KW-1133">Transmembrane helix</keyword>
<dbReference type="Pfam" id="PF00083">
    <property type="entry name" value="Sugar_tr"/>
    <property type="match status" value="1"/>
</dbReference>